<gene>
    <name evidence="1" type="ORF">OYV_04430</name>
</gene>
<sequence length="82" mass="9639">MSSYYIIWTEGKNNLYNLEYENAKPKEKYGCQISKADYSLIQTSKPDATDELLNTNCNNNDNCYNEKYSFINTINNIDIKKY</sequence>
<keyword evidence="2" id="KW-1185">Reference proteome</keyword>
<organism evidence="1 2">
    <name type="scientific">'Chrysanthemum coronarium' phytoplasma</name>
    <dbReference type="NCBI Taxonomy" id="1520703"/>
    <lineage>
        <taxon>Bacteria</taxon>
        <taxon>Bacillati</taxon>
        <taxon>Mycoplasmatota</taxon>
        <taxon>Mollicutes</taxon>
        <taxon>Acholeplasmatales</taxon>
        <taxon>Acholeplasmataceae</taxon>
        <taxon>Candidatus Phytoplasma</taxon>
        <taxon>16SrI (Aster yellows group)</taxon>
    </lineage>
</organism>
<comment type="caution">
    <text evidence="1">The sequence shown here is derived from an EMBL/GenBank/DDBJ whole genome shotgun (WGS) entry which is preliminary data.</text>
</comment>
<dbReference type="RefSeq" id="WP_042068066.1">
    <property type="nucleotide sequence ID" value="NZ_BBIY01000032.1"/>
</dbReference>
<evidence type="ECO:0000313" key="2">
    <source>
        <dbReference type="Proteomes" id="UP000028900"/>
    </source>
</evidence>
<name>A0ABQ0J2X4_9MOLU</name>
<dbReference type="Proteomes" id="UP000028900">
    <property type="component" value="Unassembled WGS sequence"/>
</dbReference>
<accession>A0ABQ0J2X4</accession>
<reference evidence="1 2" key="2">
    <citation type="journal article" date="2014" name="Genome Announc.">
        <title>Draft Genome Sequence of 'Candidatus Phytoplasma asteris' Strain OY-V, an Unculturable Plant-Pathogenic Bacterium.</title>
        <authorList>
            <person name="Kakizawa S."/>
            <person name="Makino A."/>
            <person name="Ishii Y."/>
            <person name="Tamaki H."/>
            <person name="Kamagata Y."/>
        </authorList>
    </citation>
    <scope>NUCLEOTIDE SEQUENCE [LARGE SCALE GENOMIC DNA]</scope>
    <source>
        <strain evidence="1 2">OY-V</strain>
    </source>
</reference>
<proteinExistence type="predicted"/>
<evidence type="ECO:0000313" key="1">
    <source>
        <dbReference type="EMBL" id="GAK73958.1"/>
    </source>
</evidence>
<protein>
    <submittedName>
        <fullName evidence="1">2-methylthioadenine synthetase</fullName>
    </submittedName>
</protein>
<dbReference type="EMBL" id="BBIY01000032">
    <property type="protein sequence ID" value="GAK73958.1"/>
    <property type="molecule type" value="Genomic_DNA"/>
</dbReference>
<reference evidence="2" key="1">
    <citation type="journal article" date="2014" name="Genome Announc.">
        <title>Draft Genome Sequence of ''Candidatus Phytoplasma asteris'' Strain OY-V, an Unculturable Plant-Pathogenic Bacterium.</title>
        <authorList>
            <person name="Kakizawa S."/>
            <person name="Makino A."/>
            <person name="Ishii Y."/>
            <person name="Tamaki H."/>
            <person name="Kamagata Y."/>
        </authorList>
    </citation>
    <scope>NUCLEOTIDE SEQUENCE [LARGE SCALE GENOMIC DNA]</scope>
    <source>
        <strain evidence="2">OY-V</strain>
    </source>
</reference>